<dbReference type="InterPro" id="IPR052708">
    <property type="entry name" value="PxpC"/>
</dbReference>
<dbReference type="RefSeq" id="WP_188465528.1">
    <property type="nucleotide sequence ID" value="NZ_BAABHU010000011.1"/>
</dbReference>
<dbReference type="InterPro" id="IPR029000">
    <property type="entry name" value="Cyclophilin-like_dom_sf"/>
</dbReference>
<reference evidence="6" key="1">
    <citation type="journal article" date="2019" name="Int. J. Syst. Evol. Microbiol.">
        <title>The Global Catalogue of Microorganisms (GCM) 10K type strain sequencing project: providing services to taxonomists for standard genome sequencing and annotation.</title>
        <authorList>
            <consortium name="The Broad Institute Genomics Platform"/>
            <consortium name="The Broad Institute Genome Sequencing Center for Infectious Disease"/>
            <person name="Wu L."/>
            <person name="Ma J."/>
        </authorList>
    </citation>
    <scope>NUCLEOTIDE SEQUENCE [LARGE SCALE GENOMIC DNA]</scope>
    <source>
        <strain evidence="6">CGMCC 1.10832</strain>
    </source>
</reference>
<organism evidence="5 6">
    <name type="scientific">Marivirga lumbricoides</name>
    <dbReference type="NCBI Taxonomy" id="1046115"/>
    <lineage>
        <taxon>Bacteria</taxon>
        <taxon>Pseudomonadati</taxon>
        <taxon>Bacteroidota</taxon>
        <taxon>Cytophagia</taxon>
        <taxon>Cytophagales</taxon>
        <taxon>Marivirgaceae</taxon>
        <taxon>Marivirga</taxon>
    </lineage>
</organism>
<dbReference type="PANTHER" id="PTHR43309:SF5">
    <property type="entry name" value="5-OXOPROLINASE SUBUNIT C"/>
    <property type="match status" value="1"/>
</dbReference>
<protein>
    <submittedName>
        <fullName evidence="5">Urea carboxylase</fullName>
    </submittedName>
</protein>
<dbReference type="Gene3D" id="2.40.100.10">
    <property type="entry name" value="Cyclophilin-like"/>
    <property type="match status" value="1"/>
</dbReference>
<keyword evidence="3" id="KW-0067">ATP-binding</keyword>
<feature type="domain" description="Carboxyltransferase" evidence="4">
    <location>
        <begin position="27"/>
        <end position="289"/>
    </location>
</feature>
<evidence type="ECO:0000256" key="2">
    <source>
        <dbReference type="ARBA" id="ARBA00022801"/>
    </source>
</evidence>
<dbReference type="PANTHER" id="PTHR43309">
    <property type="entry name" value="5-OXOPROLINASE SUBUNIT C"/>
    <property type="match status" value="1"/>
</dbReference>
<gene>
    <name evidence="5" type="ORF">GCM10011506_32800</name>
</gene>
<dbReference type="InterPro" id="IPR003778">
    <property type="entry name" value="CT_A_B"/>
</dbReference>
<name>A0ABQ1MTL8_9BACT</name>
<dbReference type="EMBL" id="BMEC01000011">
    <property type="protein sequence ID" value="GGC44647.1"/>
    <property type="molecule type" value="Genomic_DNA"/>
</dbReference>
<evidence type="ECO:0000256" key="3">
    <source>
        <dbReference type="ARBA" id="ARBA00022840"/>
    </source>
</evidence>
<evidence type="ECO:0000259" key="4">
    <source>
        <dbReference type="SMART" id="SM00797"/>
    </source>
</evidence>
<evidence type="ECO:0000313" key="6">
    <source>
        <dbReference type="Proteomes" id="UP000636010"/>
    </source>
</evidence>
<sequence length="289" mass="31103">MNEIVLTFKKPGLHTTVQDLGRLGYQNVGVPLGGVLDRQAAKNANYLVGNPENTPVLEITLIGPEITFNTDCEIAITGASLSPQLNDSLIGNHQLISIKKNDVLSFGKPVSGCRAYLAIAGEWQVTTWLGSASASSFSPELLTPDSLIKKGSTLSILAGKSKTSRNKINKRTPHADILRVRVVPGPEFEGFSRLTIAHFFSAGHIITQDSNRMGYRLGTKLKGGPGNYEMISSGIIPGTIQVTNEYKPIILLADAQTTGGYPRIANVIEEDLDSLAQMKPGSELWFSLA</sequence>
<dbReference type="NCBIfam" id="TIGR00724">
    <property type="entry name" value="urea_amlyse_rel"/>
    <property type="match status" value="1"/>
</dbReference>
<keyword evidence="1" id="KW-0547">Nucleotide-binding</keyword>
<comment type="caution">
    <text evidence="5">The sequence shown here is derived from an EMBL/GenBank/DDBJ whole genome shotgun (WGS) entry which is preliminary data.</text>
</comment>
<keyword evidence="2" id="KW-0378">Hydrolase</keyword>
<evidence type="ECO:0000313" key="5">
    <source>
        <dbReference type="EMBL" id="GGC44647.1"/>
    </source>
</evidence>
<evidence type="ECO:0000256" key="1">
    <source>
        <dbReference type="ARBA" id="ARBA00022741"/>
    </source>
</evidence>
<accession>A0ABQ1MTL8</accession>
<dbReference type="Proteomes" id="UP000636010">
    <property type="component" value="Unassembled WGS sequence"/>
</dbReference>
<keyword evidence="6" id="KW-1185">Reference proteome</keyword>
<dbReference type="SMART" id="SM00797">
    <property type="entry name" value="AHS2"/>
    <property type="match status" value="1"/>
</dbReference>
<proteinExistence type="predicted"/>
<dbReference type="Pfam" id="PF02626">
    <property type="entry name" value="CT_A_B"/>
    <property type="match status" value="1"/>
</dbReference>